<keyword evidence="4 10" id="KW-0812">Transmembrane</keyword>
<dbReference type="Pfam" id="PF00593">
    <property type="entry name" value="TonB_dep_Rec_b-barrel"/>
    <property type="match status" value="1"/>
</dbReference>
<evidence type="ECO:0000313" key="14">
    <source>
        <dbReference type="Proteomes" id="UP001207736"/>
    </source>
</evidence>
<evidence type="ECO:0000256" key="6">
    <source>
        <dbReference type="ARBA" id="ARBA00023077"/>
    </source>
</evidence>
<dbReference type="PANTHER" id="PTHR30069:SF29">
    <property type="entry name" value="HEMOGLOBIN AND HEMOGLOBIN-HAPTOGLOBIN-BINDING PROTEIN 1-RELATED"/>
    <property type="match status" value="1"/>
</dbReference>
<evidence type="ECO:0000256" key="1">
    <source>
        <dbReference type="ARBA" id="ARBA00004571"/>
    </source>
</evidence>
<keyword evidence="8" id="KW-0675">Receptor</keyword>
<evidence type="ECO:0000313" key="15">
    <source>
        <dbReference type="Proteomes" id="UP001208692"/>
    </source>
</evidence>
<dbReference type="AlphaFoldDB" id="A0AAV5AY01"/>
<dbReference type="Gene3D" id="2.40.170.20">
    <property type="entry name" value="TonB-dependent receptor, beta-barrel domain"/>
    <property type="match status" value="1"/>
</dbReference>
<gene>
    <name evidence="12" type="ORF">RCZ15_16780</name>
    <name evidence="13" type="ORF">RCZ16_01760</name>
</gene>
<evidence type="ECO:0000256" key="10">
    <source>
        <dbReference type="PROSITE-ProRule" id="PRU01360"/>
    </source>
</evidence>
<evidence type="ECO:0000259" key="11">
    <source>
        <dbReference type="Pfam" id="PF00593"/>
    </source>
</evidence>
<dbReference type="InterPro" id="IPR036942">
    <property type="entry name" value="Beta-barrel_TonB_sf"/>
</dbReference>
<name>A0AAV5AY01_9FLAO</name>
<keyword evidence="6" id="KW-0798">TonB box</keyword>
<dbReference type="EMBL" id="BQKA01000033">
    <property type="protein sequence ID" value="GJM50705.1"/>
    <property type="molecule type" value="Genomic_DNA"/>
</dbReference>
<dbReference type="InterPro" id="IPR039426">
    <property type="entry name" value="TonB-dep_rcpt-like"/>
</dbReference>
<dbReference type="SUPFAM" id="SSF56935">
    <property type="entry name" value="Porins"/>
    <property type="match status" value="1"/>
</dbReference>
<keyword evidence="9 10" id="KW-0998">Cell outer membrane</keyword>
<dbReference type="Proteomes" id="UP001207736">
    <property type="component" value="Unassembled WGS sequence"/>
</dbReference>
<accession>A0AAV5AY01</accession>
<comment type="similarity">
    <text evidence="10">Belongs to the TonB-dependent receptor family.</text>
</comment>
<evidence type="ECO:0000256" key="2">
    <source>
        <dbReference type="ARBA" id="ARBA00022448"/>
    </source>
</evidence>
<evidence type="ECO:0000256" key="8">
    <source>
        <dbReference type="ARBA" id="ARBA00023170"/>
    </source>
</evidence>
<protein>
    <recommendedName>
        <fullName evidence="11">TonB-dependent receptor-like beta-barrel domain-containing protein</fullName>
    </recommendedName>
</protein>
<dbReference type="EMBL" id="BQKB01000007">
    <property type="protein sequence ID" value="GJM51858.1"/>
    <property type="molecule type" value="Genomic_DNA"/>
</dbReference>
<evidence type="ECO:0000256" key="3">
    <source>
        <dbReference type="ARBA" id="ARBA00022452"/>
    </source>
</evidence>
<evidence type="ECO:0000256" key="9">
    <source>
        <dbReference type="ARBA" id="ARBA00023237"/>
    </source>
</evidence>
<dbReference type="PANTHER" id="PTHR30069">
    <property type="entry name" value="TONB-DEPENDENT OUTER MEMBRANE RECEPTOR"/>
    <property type="match status" value="1"/>
</dbReference>
<evidence type="ECO:0000256" key="5">
    <source>
        <dbReference type="ARBA" id="ARBA00022729"/>
    </source>
</evidence>
<keyword evidence="3 10" id="KW-1134">Transmembrane beta strand</keyword>
<organism evidence="12 14">
    <name type="scientific">Capnocytophaga catalasegens</name>
    <dbReference type="NCBI Taxonomy" id="1004260"/>
    <lineage>
        <taxon>Bacteria</taxon>
        <taxon>Pseudomonadati</taxon>
        <taxon>Bacteroidota</taxon>
        <taxon>Flavobacteriia</taxon>
        <taxon>Flavobacteriales</taxon>
        <taxon>Flavobacteriaceae</taxon>
        <taxon>Capnocytophaga</taxon>
    </lineage>
</organism>
<keyword evidence="15" id="KW-1185">Reference proteome</keyword>
<dbReference type="InterPro" id="IPR000531">
    <property type="entry name" value="Beta-barrel_TonB"/>
</dbReference>
<dbReference type="GO" id="GO:0009279">
    <property type="term" value="C:cell outer membrane"/>
    <property type="evidence" value="ECO:0007669"/>
    <property type="project" value="UniProtKB-SubCell"/>
</dbReference>
<evidence type="ECO:0000256" key="7">
    <source>
        <dbReference type="ARBA" id="ARBA00023136"/>
    </source>
</evidence>
<keyword evidence="5" id="KW-0732">Signal</keyword>
<dbReference type="GO" id="GO:0015344">
    <property type="term" value="F:siderophore uptake transmembrane transporter activity"/>
    <property type="evidence" value="ECO:0007669"/>
    <property type="project" value="TreeGrafter"/>
</dbReference>
<feature type="domain" description="TonB-dependent receptor-like beta-barrel" evidence="11">
    <location>
        <begin position="43"/>
        <end position="345"/>
    </location>
</feature>
<keyword evidence="2 10" id="KW-0813">Transport</keyword>
<keyword evidence="7 10" id="KW-0472">Membrane</keyword>
<dbReference type="GO" id="GO:0044718">
    <property type="term" value="P:siderophore transmembrane transport"/>
    <property type="evidence" value="ECO:0007669"/>
    <property type="project" value="TreeGrafter"/>
</dbReference>
<dbReference type="Proteomes" id="UP001208692">
    <property type="component" value="Unassembled WGS sequence"/>
</dbReference>
<sequence length="372" mass="42865">MIERIEVYKGVLPTELSEDALGGGINVVLKKDMQNNITTSYSYGSFNTHQWDLNASYRNKESGFVANLSSFYNYTDNNYNVWGENVYVTDNSTGIKKYIIAKRFHDSYYSSGIKGSITHKKWADELLLASAERAIRLPGITEMLGNTSENIDPSPLLRPENSRNLNVGFNIGNFDFGKNEFGAEANFFVRDIHDMIQRGAPRNTADFYSFENLGKVLSKGVDLELRYNWDKKLFVNIAGSYFDARFNLQYNEYGVEYFYYKSQLRNVPYLTGNANAEYIFRNIFQEKLRLTLNYNFGYTHEFFKDWENLGSANKIIIPTQALHDLGVTYTFPNRKWTLAVNAKNIFDTQVFDNYALQKPGRAIFGKITYSVF</sequence>
<comment type="subcellular location">
    <subcellularLocation>
        <location evidence="1 10">Cell outer membrane</location>
        <topology evidence="1 10">Multi-pass membrane protein</topology>
    </subcellularLocation>
</comment>
<evidence type="ECO:0000313" key="12">
    <source>
        <dbReference type="EMBL" id="GJM50705.1"/>
    </source>
</evidence>
<evidence type="ECO:0000313" key="13">
    <source>
        <dbReference type="EMBL" id="GJM51858.1"/>
    </source>
</evidence>
<evidence type="ECO:0000256" key="4">
    <source>
        <dbReference type="ARBA" id="ARBA00022692"/>
    </source>
</evidence>
<dbReference type="PROSITE" id="PS52016">
    <property type="entry name" value="TONB_DEPENDENT_REC_3"/>
    <property type="match status" value="1"/>
</dbReference>
<reference evidence="12 15" key="1">
    <citation type="submission" date="2021-11" db="EMBL/GenBank/DDBJ databases">
        <title>Draft genome sequence of Capnocytophaga sp. strain KC07075 isolated from cat oral cavity.</title>
        <authorList>
            <person name="Suzuki M."/>
            <person name="Imaoka K."/>
            <person name="Kimura M."/>
            <person name="Morikawa S."/>
            <person name="Maeda K."/>
        </authorList>
    </citation>
    <scope>NUCLEOTIDE SEQUENCE</scope>
    <source>
        <strain evidence="12">KC07075</strain>
        <strain evidence="13 15">KC07079</strain>
    </source>
</reference>
<comment type="caution">
    <text evidence="12">The sequence shown here is derived from an EMBL/GenBank/DDBJ whole genome shotgun (WGS) entry which is preliminary data.</text>
</comment>
<proteinExistence type="inferred from homology"/>